<keyword evidence="2" id="KW-0238">DNA-binding</keyword>
<protein>
    <submittedName>
        <fullName evidence="5">IS6 family transposase</fullName>
    </submittedName>
</protein>
<dbReference type="GO" id="GO:0003677">
    <property type="term" value="F:DNA binding"/>
    <property type="evidence" value="ECO:0007669"/>
    <property type="project" value="UniProtKB-KW"/>
</dbReference>
<dbReference type="NCBIfam" id="NF033587">
    <property type="entry name" value="transpos_IS6"/>
    <property type="match status" value="1"/>
</dbReference>
<dbReference type="PANTHER" id="PTHR35528">
    <property type="entry name" value="BLL1675 PROTEIN"/>
    <property type="match status" value="1"/>
</dbReference>
<dbReference type="PANTHER" id="PTHR35528:SF3">
    <property type="entry name" value="BLL1675 PROTEIN"/>
    <property type="match status" value="1"/>
</dbReference>
<evidence type="ECO:0000259" key="4">
    <source>
        <dbReference type="Pfam" id="PF13610"/>
    </source>
</evidence>
<name>A0A4R0XHG1_9BURK</name>
<keyword evidence="6" id="KW-1185">Reference proteome</keyword>
<proteinExistence type="predicted"/>
<dbReference type="EMBL" id="MWML01000106">
    <property type="protein sequence ID" value="TCG06489.1"/>
    <property type="molecule type" value="Genomic_DNA"/>
</dbReference>
<evidence type="ECO:0000256" key="1">
    <source>
        <dbReference type="ARBA" id="ARBA00022578"/>
    </source>
</evidence>
<sequence length="240" mass="27982">MAETKKSSRATLPAGISKVLKRLHYPLDVILLCVRWYVAYSLSLRNLEEMMAERGVEVDHSSVHRWVIKLVPLFEKAFRRIKHPVGKSWRMDETYIKVKGHWKYLYRAVDKEGNTIDFLLRAHRDKAAARRYFEKAIAQNREPETVTVDKSGANLAALEALNAERPTAIKIRQNKYLNNVIEQDHRAVKRIVRPMMGFKSFRCARIILSGIELMHMIRKGQMQDERDIKTAAVQFYSLIM</sequence>
<comment type="caution">
    <text evidence="5">The sequence shown here is derived from an EMBL/GenBank/DDBJ whole genome shotgun (WGS) entry which is preliminary data.</text>
</comment>
<dbReference type="Pfam" id="PF13610">
    <property type="entry name" value="DDE_Tnp_IS240"/>
    <property type="match status" value="1"/>
</dbReference>
<keyword evidence="3" id="KW-0233">DNA recombination</keyword>
<keyword evidence="1" id="KW-0815">Transposition</keyword>
<dbReference type="AlphaFoldDB" id="A0A4R0XHG1"/>
<dbReference type="InterPro" id="IPR047930">
    <property type="entry name" value="Transpos_IS6"/>
</dbReference>
<dbReference type="InterPro" id="IPR032874">
    <property type="entry name" value="DDE_dom"/>
</dbReference>
<dbReference type="InterPro" id="IPR052183">
    <property type="entry name" value="IS_Transposase"/>
</dbReference>
<dbReference type="Proteomes" id="UP000294200">
    <property type="component" value="Unassembled WGS sequence"/>
</dbReference>
<dbReference type="GO" id="GO:0006310">
    <property type="term" value="P:DNA recombination"/>
    <property type="evidence" value="ECO:0007669"/>
    <property type="project" value="UniProtKB-KW"/>
</dbReference>
<dbReference type="InterPro" id="IPR012337">
    <property type="entry name" value="RNaseH-like_sf"/>
</dbReference>
<reference evidence="5 6" key="1">
    <citation type="submission" date="2017-02" db="EMBL/GenBank/DDBJ databases">
        <title>Paraburkholderia sophoroidis sp. nov. and Paraburkholderia steynii sp. nov. rhizobial symbionts of the fynbos legume Hypocalyptus sophoroides.</title>
        <authorList>
            <person name="Steenkamp E.T."/>
            <person name="Beukes C.W."/>
            <person name="Van Zyl E."/>
            <person name="Avontuur J."/>
            <person name="Chan W.Y."/>
            <person name="Hassen A."/>
            <person name="Palmer M."/>
            <person name="Mthombeni L."/>
            <person name="Phalane F."/>
            <person name="Sereme K."/>
            <person name="Venter S.N."/>
        </authorList>
    </citation>
    <scope>NUCLEOTIDE SEQUENCE [LARGE SCALE GENOMIC DNA]</scope>
    <source>
        <strain evidence="5 6">HC1.1ba</strain>
    </source>
</reference>
<organism evidence="5 6">
    <name type="scientific">Paraburkholderia steynii</name>
    <dbReference type="NCBI Taxonomy" id="1245441"/>
    <lineage>
        <taxon>Bacteria</taxon>
        <taxon>Pseudomonadati</taxon>
        <taxon>Pseudomonadota</taxon>
        <taxon>Betaproteobacteria</taxon>
        <taxon>Burkholderiales</taxon>
        <taxon>Burkholderiaceae</taxon>
        <taxon>Paraburkholderia</taxon>
    </lineage>
</organism>
<evidence type="ECO:0000313" key="6">
    <source>
        <dbReference type="Proteomes" id="UP000294200"/>
    </source>
</evidence>
<evidence type="ECO:0000256" key="2">
    <source>
        <dbReference type="ARBA" id="ARBA00023125"/>
    </source>
</evidence>
<evidence type="ECO:0000313" key="5">
    <source>
        <dbReference type="EMBL" id="TCG06489.1"/>
    </source>
</evidence>
<evidence type="ECO:0000256" key="3">
    <source>
        <dbReference type="ARBA" id="ARBA00023172"/>
    </source>
</evidence>
<feature type="domain" description="DDE" evidence="4">
    <location>
        <begin position="87"/>
        <end position="221"/>
    </location>
</feature>
<dbReference type="SUPFAM" id="SSF53098">
    <property type="entry name" value="Ribonuclease H-like"/>
    <property type="match status" value="1"/>
</dbReference>
<accession>A0A4R0XHG1</accession>
<gene>
    <name evidence="5" type="ORF">BZM27_26105</name>
</gene>
<dbReference type="GO" id="GO:0032196">
    <property type="term" value="P:transposition"/>
    <property type="evidence" value="ECO:0007669"/>
    <property type="project" value="UniProtKB-KW"/>
</dbReference>